<dbReference type="AlphaFoldDB" id="A0A3B0PXZ2"/>
<keyword evidence="1" id="KW-1133">Transmembrane helix</keyword>
<keyword evidence="1" id="KW-0472">Membrane</keyword>
<feature type="non-terminal residue" evidence="2">
    <location>
        <position position="52"/>
    </location>
</feature>
<keyword evidence="3" id="KW-1185">Reference proteome</keyword>
<evidence type="ECO:0000313" key="3">
    <source>
        <dbReference type="Proteomes" id="UP000257559"/>
    </source>
</evidence>
<dbReference type="EMBL" id="LS991951">
    <property type="protein sequence ID" value="SYV98004.1"/>
    <property type="molecule type" value="Genomic_DNA"/>
</dbReference>
<gene>
    <name evidence="2" type="ORF">NCTC10132_01376</name>
</gene>
<feature type="transmembrane region" description="Helical" evidence="1">
    <location>
        <begin position="21"/>
        <end position="43"/>
    </location>
</feature>
<evidence type="ECO:0000313" key="2">
    <source>
        <dbReference type="EMBL" id="SYV98004.1"/>
    </source>
</evidence>
<organism evidence="2 3">
    <name type="scientific">Mycoplasmopsis edwardii</name>
    <dbReference type="NCBI Taxonomy" id="53558"/>
    <lineage>
        <taxon>Bacteria</taxon>
        <taxon>Bacillati</taxon>
        <taxon>Mycoplasmatota</taxon>
        <taxon>Mycoplasmoidales</taxon>
        <taxon>Metamycoplasmataceae</taxon>
        <taxon>Mycoplasmopsis</taxon>
    </lineage>
</organism>
<evidence type="ECO:0000256" key="1">
    <source>
        <dbReference type="SAM" id="Phobius"/>
    </source>
</evidence>
<name>A0A3B0PXZ2_9BACT</name>
<proteinExistence type="predicted"/>
<reference evidence="3" key="1">
    <citation type="submission" date="2018-06" db="EMBL/GenBank/DDBJ databases">
        <authorList>
            <consortium name="Pathogen Informatics"/>
        </authorList>
    </citation>
    <scope>NUCLEOTIDE SEQUENCE [LARGE SCALE GENOMIC DNA]</scope>
    <source>
        <strain evidence="3">NCTC10132</strain>
    </source>
</reference>
<dbReference type="Proteomes" id="UP000257559">
    <property type="component" value="Chromosome"/>
</dbReference>
<protein>
    <submittedName>
        <fullName evidence="2">Uncharacterized protein</fullName>
    </submittedName>
</protein>
<dbReference type="KEGG" id="medw:NCTC10132_01376"/>
<keyword evidence="1" id="KW-0812">Transmembrane</keyword>
<accession>A0A3B0PXZ2</accession>
<sequence>MLFLMYEFKKEFKRKTKTMGQIAVVVVLFIGLGFILGHIYLYASGNIQKIHW</sequence>